<keyword evidence="3" id="KW-1185">Reference proteome</keyword>
<evidence type="ECO:0000256" key="1">
    <source>
        <dbReference type="SAM" id="Phobius"/>
    </source>
</evidence>
<gene>
    <name evidence="2" type="ORF">DPMN_007418</name>
</gene>
<dbReference type="EMBL" id="JAIWYP010000001">
    <property type="protein sequence ID" value="KAH3883461.1"/>
    <property type="molecule type" value="Genomic_DNA"/>
</dbReference>
<feature type="transmembrane region" description="Helical" evidence="1">
    <location>
        <begin position="90"/>
        <end position="108"/>
    </location>
</feature>
<comment type="caution">
    <text evidence="2">The sequence shown here is derived from an EMBL/GenBank/DDBJ whole genome shotgun (WGS) entry which is preliminary data.</text>
</comment>
<accession>A0A9D4MVT7</accession>
<dbReference type="AlphaFoldDB" id="A0A9D4MVT7"/>
<protein>
    <submittedName>
        <fullName evidence="2">Uncharacterized protein</fullName>
    </submittedName>
</protein>
<sequence>MFWAALFSCVHDIPASFISLSTDLLYDCLGRPTFLFPCGFQSSACLVTLSAGLRSVWSIHPHFLFLMSWLMGFWLVLLHRSVFEISSGHLMLMIRCLLFTKVFNLLVMA</sequence>
<keyword evidence="1" id="KW-0472">Membrane</keyword>
<reference evidence="2" key="1">
    <citation type="journal article" date="2019" name="bioRxiv">
        <title>The Genome of the Zebra Mussel, Dreissena polymorpha: A Resource for Invasive Species Research.</title>
        <authorList>
            <person name="McCartney M.A."/>
            <person name="Auch B."/>
            <person name="Kono T."/>
            <person name="Mallez S."/>
            <person name="Zhang Y."/>
            <person name="Obille A."/>
            <person name="Becker A."/>
            <person name="Abrahante J.E."/>
            <person name="Garbe J."/>
            <person name="Badalamenti J.P."/>
            <person name="Herman A."/>
            <person name="Mangelson H."/>
            <person name="Liachko I."/>
            <person name="Sullivan S."/>
            <person name="Sone E.D."/>
            <person name="Koren S."/>
            <person name="Silverstein K.A.T."/>
            <person name="Beckman K.B."/>
            <person name="Gohl D.M."/>
        </authorList>
    </citation>
    <scope>NUCLEOTIDE SEQUENCE</scope>
    <source>
        <strain evidence="2">Duluth1</strain>
        <tissue evidence="2">Whole animal</tissue>
    </source>
</reference>
<reference evidence="2" key="2">
    <citation type="submission" date="2020-11" db="EMBL/GenBank/DDBJ databases">
        <authorList>
            <person name="McCartney M.A."/>
            <person name="Auch B."/>
            <person name="Kono T."/>
            <person name="Mallez S."/>
            <person name="Becker A."/>
            <person name="Gohl D.M."/>
            <person name="Silverstein K.A.T."/>
            <person name="Koren S."/>
            <person name="Bechman K.B."/>
            <person name="Herman A."/>
            <person name="Abrahante J.E."/>
            <person name="Garbe J."/>
        </authorList>
    </citation>
    <scope>NUCLEOTIDE SEQUENCE</scope>
    <source>
        <strain evidence="2">Duluth1</strain>
        <tissue evidence="2">Whole animal</tissue>
    </source>
</reference>
<name>A0A9D4MVT7_DREPO</name>
<proteinExistence type="predicted"/>
<evidence type="ECO:0000313" key="2">
    <source>
        <dbReference type="EMBL" id="KAH3883461.1"/>
    </source>
</evidence>
<dbReference type="Proteomes" id="UP000828390">
    <property type="component" value="Unassembled WGS sequence"/>
</dbReference>
<evidence type="ECO:0000313" key="3">
    <source>
        <dbReference type="Proteomes" id="UP000828390"/>
    </source>
</evidence>
<keyword evidence="1" id="KW-0812">Transmembrane</keyword>
<feature type="transmembrane region" description="Helical" evidence="1">
    <location>
        <begin position="59"/>
        <end position="78"/>
    </location>
</feature>
<keyword evidence="1" id="KW-1133">Transmembrane helix</keyword>
<organism evidence="2 3">
    <name type="scientific">Dreissena polymorpha</name>
    <name type="common">Zebra mussel</name>
    <name type="synonym">Mytilus polymorpha</name>
    <dbReference type="NCBI Taxonomy" id="45954"/>
    <lineage>
        <taxon>Eukaryota</taxon>
        <taxon>Metazoa</taxon>
        <taxon>Spiralia</taxon>
        <taxon>Lophotrochozoa</taxon>
        <taxon>Mollusca</taxon>
        <taxon>Bivalvia</taxon>
        <taxon>Autobranchia</taxon>
        <taxon>Heteroconchia</taxon>
        <taxon>Euheterodonta</taxon>
        <taxon>Imparidentia</taxon>
        <taxon>Neoheterodontei</taxon>
        <taxon>Myida</taxon>
        <taxon>Dreissenoidea</taxon>
        <taxon>Dreissenidae</taxon>
        <taxon>Dreissena</taxon>
    </lineage>
</organism>